<organism evidence="2 3">
    <name type="scientific">Silvibacterium dinghuense</name>
    <dbReference type="NCBI Taxonomy" id="1560006"/>
    <lineage>
        <taxon>Bacteria</taxon>
        <taxon>Pseudomonadati</taxon>
        <taxon>Acidobacteriota</taxon>
        <taxon>Terriglobia</taxon>
        <taxon>Terriglobales</taxon>
        <taxon>Acidobacteriaceae</taxon>
        <taxon>Silvibacterium</taxon>
    </lineage>
</organism>
<dbReference type="Proteomes" id="UP000290253">
    <property type="component" value="Unassembled WGS sequence"/>
</dbReference>
<keyword evidence="1" id="KW-0472">Membrane</keyword>
<comment type="caution">
    <text evidence="2">The sequence shown here is derived from an EMBL/GenBank/DDBJ whole genome shotgun (WGS) entry which is preliminary data.</text>
</comment>
<feature type="transmembrane region" description="Helical" evidence="1">
    <location>
        <begin position="55"/>
        <end position="76"/>
    </location>
</feature>
<dbReference type="RefSeq" id="WP_129209131.1">
    <property type="nucleotide sequence ID" value="NZ_BMGU01000005.1"/>
</dbReference>
<proteinExistence type="predicted"/>
<evidence type="ECO:0000256" key="1">
    <source>
        <dbReference type="SAM" id="Phobius"/>
    </source>
</evidence>
<evidence type="ECO:0000313" key="2">
    <source>
        <dbReference type="EMBL" id="RXS94393.1"/>
    </source>
</evidence>
<reference evidence="2 3" key="1">
    <citation type="journal article" date="2016" name="Int. J. Syst. Evol. Microbiol.">
        <title>Acidipila dinghuensis sp. nov., an acidobacterium isolated from forest soil.</title>
        <authorList>
            <person name="Jiang Y.W."/>
            <person name="Wang J."/>
            <person name="Chen M.H."/>
            <person name="Lv Y.Y."/>
            <person name="Qiu L.H."/>
        </authorList>
    </citation>
    <scope>NUCLEOTIDE SEQUENCE [LARGE SCALE GENOMIC DNA]</scope>
    <source>
        <strain evidence="2 3">DHOF10</strain>
    </source>
</reference>
<dbReference type="EMBL" id="SDMK01000003">
    <property type="protein sequence ID" value="RXS94393.1"/>
    <property type="molecule type" value="Genomic_DNA"/>
</dbReference>
<dbReference type="AlphaFoldDB" id="A0A4Q1SBM0"/>
<keyword evidence="1" id="KW-0812">Transmembrane</keyword>
<gene>
    <name evidence="2" type="ORF">ESZ00_15050</name>
</gene>
<accession>A0A4Q1SBM0</accession>
<sequence length="209" mass="22897">MRDRADDELDSLLDAALETYVLVEYEDEAVAGVKSRTMAAVRAQVLLEKKSGRRIAWPLWALPVAAVLVMAAVLLLSRQRVDVKGLAMSAPEKVSDRHETRAASPGAMQAQVEFPQASHPAIRHVSLQTERIANPVSEPLPKLDVFPTPTPLSPEEQALAAMAQRNPQQAQQAMTMPEHKPIEPLNVKPVMIAAIRIPPLNPSDTDENK</sequence>
<protein>
    <submittedName>
        <fullName evidence="2">Uncharacterized protein</fullName>
    </submittedName>
</protein>
<keyword evidence="3" id="KW-1185">Reference proteome</keyword>
<dbReference type="OrthoDB" id="123524at2"/>
<keyword evidence="1" id="KW-1133">Transmembrane helix</keyword>
<name>A0A4Q1SBM0_9BACT</name>
<evidence type="ECO:0000313" key="3">
    <source>
        <dbReference type="Proteomes" id="UP000290253"/>
    </source>
</evidence>